<evidence type="ECO:0000313" key="4">
    <source>
        <dbReference type="Proteomes" id="UP000654345"/>
    </source>
</evidence>
<accession>A0ABQ3UK71</accession>
<dbReference type="Gene3D" id="1.10.1660.10">
    <property type="match status" value="1"/>
</dbReference>
<feature type="region of interest" description="Disordered" evidence="1">
    <location>
        <begin position="71"/>
        <end position="94"/>
    </location>
</feature>
<gene>
    <name evidence="3" type="ORF">KSB_15200</name>
</gene>
<dbReference type="InterPro" id="IPR041657">
    <property type="entry name" value="HTH_17"/>
</dbReference>
<keyword evidence="4" id="KW-1185">Reference proteome</keyword>
<evidence type="ECO:0000259" key="2">
    <source>
        <dbReference type="Pfam" id="PF12728"/>
    </source>
</evidence>
<feature type="compositionally biased region" description="Basic and acidic residues" evidence="1">
    <location>
        <begin position="79"/>
        <end position="94"/>
    </location>
</feature>
<sequence>MIELNGENYLDGKEASHFLGVKLSTLYTYVSRGLLRSYRQGIKRQRLYRQAELEALLQLRPSNEDVAEDALTPFNERPGSGDDLPHAEDWVPNV</sequence>
<evidence type="ECO:0000256" key="1">
    <source>
        <dbReference type="SAM" id="MobiDB-lite"/>
    </source>
</evidence>
<proteinExistence type="predicted"/>
<dbReference type="Proteomes" id="UP000654345">
    <property type="component" value="Unassembled WGS sequence"/>
</dbReference>
<organism evidence="3 4">
    <name type="scientific">Ktedonobacter robiniae</name>
    <dbReference type="NCBI Taxonomy" id="2778365"/>
    <lineage>
        <taxon>Bacteria</taxon>
        <taxon>Bacillati</taxon>
        <taxon>Chloroflexota</taxon>
        <taxon>Ktedonobacteria</taxon>
        <taxon>Ktedonobacterales</taxon>
        <taxon>Ktedonobacteraceae</taxon>
        <taxon>Ktedonobacter</taxon>
    </lineage>
</organism>
<dbReference type="SUPFAM" id="SSF46955">
    <property type="entry name" value="Putative DNA-binding domain"/>
    <property type="match status" value="1"/>
</dbReference>
<comment type="caution">
    <text evidence="3">The sequence shown here is derived from an EMBL/GenBank/DDBJ whole genome shotgun (WGS) entry which is preliminary data.</text>
</comment>
<protein>
    <recommendedName>
        <fullName evidence="2">Helix-turn-helix domain-containing protein</fullName>
    </recommendedName>
</protein>
<dbReference type="EMBL" id="BNJG01000001">
    <property type="protein sequence ID" value="GHO53045.1"/>
    <property type="molecule type" value="Genomic_DNA"/>
</dbReference>
<dbReference type="RefSeq" id="WP_201369894.1">
    <property type="nucleotide sequence ID" value="NZ_BNJG01000001.1"/>
</dbReference>
<dbReference type="InterPro" id="IPR009061">
    <property type="entry name" value="DNA-bd_dom_put_sf"/>
</dbReference>
<evidence type="ECO:0000313" key="3">
    <source>
        <dbReference type="EMBL" id="GHO53045.1"/>
    </source>
</evidence>
<name>A0ABQ3UK71_9CHLR</name>
<feature type="domain" description="Helix-turn-helix" evidence="2">
    <location>
        <begin position="9"/>
        <end position="58"/>
    </location>
</feature>
<dbReference type="Pfam" id="PF12728">
    <property type="entry name" value="HTH_17"/>
    <property type="match status" value="1"/>
</dbReference>
<reference evidence="3 4" key="1">
    <citation type="journal article" date="2021" name="Int. J. Syst. Evol. Microbiol.">
        <title>Reticulibacter mediterranei gen. nov., sp. nov., within the new family Reticulibacteraceae fam. nov., and Ktedonospora formicarum gen. nov., sp. nov., Ktedonobacter robiniae sp. nov., Dictyobacter formicarum sp. nov. and Dictyobacter arantiisoli sp. nov., belonging to the class Ktedonobacteria.</title>
        <authorList>
            <person name="Yabe S."/>
            <person name="Zheng Y."/>
            <person name="Wang C.M."/>
            <person name="Sakai Y."/>
            <person name="Abe K."/>
            <person name="Yokota A."/>
            <person name="Donadio S."/>
            <person name="Cavaletti L."/>
            <person name="Monciardini P."/>
        </authorList>
    </citation>
    <scope>NUCLEOTIDE SEQUENCE [LARGE SCALE GENOMIC DNA]</scope>
    <source>
        <strain evidence="3 4">SOSP1-30</strain>
    </source>
</reference>